<dbReference type="PROSITE" id="PS50861">
    <property type="entry name" value="AA_TRNA_LIGASE_II_GLYAB"/>
    <property type="match status" value="1"/>
</dbReference>
<sequence>MSTQDLLIEIGTEELPPKALAKLSNAFLSGVKSGLEKSKLSFSKIENFASPRRLALLIHDLSESQPDKNIERKGPALQAAYAEDGSPTKAAEGFARSCGVEVSALAKQETEKGTWLVFRSEQKGQTTNSLIPAIISESLDKLPVPRRMRWGDLDTQFVRPVHWIVLLFGNDIIEAEILGIRSGRKTFGHRFHHPEAISIPVPADYETLLETTGKVIANFDRRRQNVRAQVEKEAQQLKGKAVISDALLDEVTAMVEWPVAVAGNFESRFLDVPSEALISTMASNQKYFHLLDTNEKLMPHFITISNIESRDASKVREGNERVIRPRFSDAEFFWNQDRKHRLDQRLESLKSVIFQKKLGTVFDKTQRVMKNAAWIAKQLETSTTLAVRAAELCKCDLMTEMVSEFPNLQGIMGRYYAQHDKEDKDVVDALDDYYRPRFAGDSLPESSTAQALAIADRIDTLMGIFAIGQIPTGDKDPYALRRAALGILRILIEKNIDLDLRALLDTAAKHFDSSINAAATTDKVLSFILDRLQAYYLSKDIKADVLDAVTSIHPSCPLDIDQRIQAVNLFRSLPEAQSLAAANKRISNILKKVEGTLPDKINASAFVEEQEKTLYQALTGLSSEVDSLLQQNNYAAALTQLAQLRDPVDSFFDAVMVMAEDEALRNNRIALLNQLHGLFMQVADISRLQS</sequence>
<protein>
    <recommendedName>
        <fullName evidence="3">glycine--tRNA ligase</fullName>
        <ecNumber evidence="3">6.1.1.14</ecNumber>
    </recommendedName>
</protein>
<keyword evidence="5 12" id="KW-0436">Ligase</keyword>
<dbReference type="SMART" id="SM00836">
    <property type="entry name" value="DALR_1"/>
    <property type="match status" value="1"/>
</dbReference>
<keyword evidence="7" id="KW-0067">ATP-binding</keyword>
<feature type="domain" description="DALR anticodon binding" evidence="11">
    <location>
        <begin position="585"/>
        <end position="688"/>
    </location>
</feature>
<keyword evidence="6" id="KW-0547">Nucleotide-binding</keyword>
<dbReference type="SUPFAM" id="SSF109604">
    <property type="entry name" value="HD-domain/PDEase-like"/>
    <property type="match status" value="1"/>
</dbReference>
<evidence type="ECO:0000256" key="3">
    <source>
        <dbReference type="ARBA" id="ARBA00012829"/>
    </source>
</evidence>
<keyword evidence="4" id="KW-0963">Cytoplasm</keyword>
<dbReference type="GO" id="GO:0006426">
    <property type="term" value="P:glycyl-tRNA aminoacylation"/>
    <property type="evidence" value="ECO:0007669"/>
    <property type="project" value="InterPro"/>
</dbReference>
<dbReference type="HAMAP" id="MF_00255">
    <property type="entry name" value="Gly_tRNA_synth_beta"/>
    <property type="match status" value="1"/>
</dbReference>
<keyword evidence="8" id="KW-0648">Protein biosynthesis</keyword>
<organism evidence="12">
    <name type="scientific">hydrothermal vent metagenome</name>
    <dbReference type="NCBI Taxonomy" id="652676"/>
    <lineage>
        <taxon>unclassified sequences</taxon>
        <taxon>metagenomes</taxon>
        <taxon>ecological metagenomes</taxon>
    </lineage>
</organism>
<dbReference type="GO" id="GO:0004820">
    <property type="term" value="F:glycine-tRNA ligase activity"/>
    <property type="evidence" value="ECO:0007669"/>
    <property type="project" value="UniProtKB-EC"/>
</dbReference>
<dbReference type="Pfam" id="PF02092">
    <property type="entry name" value="tRNA_synt_2f"/>
    <property type="match status" value="1"/>
</dbReference>
<dbReference type="EMBL" id="UOFY01000027">
    <property type="protein sequence ID" value="VAX08202.1"/>
    <property type="molecule type" value="Genomic_DNA"/>
</dbReference>
<dbReference type="InterPro" id="IPR006194">
    <property type="entry name" value="Gly-tRNA-synth_heterodimer"/>
</dbReference>
<name>A0A3B1AWS0_9ZZZZ</name>
<dbReference type="InterPro" id="IPR015944">
    <property type="entry name" value="Gly-tRNA-synth_bsu"/>
</dbReference>
<dbReference type="Gene3D" id="1.10.730.10">
    <property type="entry name" value="Isoleucyl-tRNA Synthetase, Domain 1"/>
    <property type="match status" value="1"/>
</dbReference>
<evidence type="ECO:0000256" key="6">
    <source>
        <dbReference type="ARBA" id="ARBA00022741"/>
    </source>
</evidence>
<comment type="similarity">
    <text evidence="2">Belongs to the class-II aminoacyl-tRNA synthetase family.</text>
</comment>
<evidence type="ECO:0000259" key="11">
    <source>
        <dbReference type="SMART" id="SM00836"/>
    </source>
</evidence>
<dbReference type="PANTHER" id="PTHR30075:SF2">
    <property type="entry name" value="GLYCINE--TRNA LIGASE, CHLOROPLASTIC_MITOCHONDRIAL 2"/>
    <property type="match status" value="1"/>
</dbReference>
<dbReference type="GO" id="GO:0004814">
    <property type="term" value="F:arginine-tRNA ligase activity"/>
    <property type="evidence" value="ECO:0007669"/>
    <property type="project" value="InterPro"/>
</dbReference>
<dbReference type="GO" id="GO:0005524">
    <property type="term" value="F:ATP binding"/>
    <property type="evidence" value="ECO:0007669"/>
    <property type="project" value="UniProtKB-KW"/>
</dbReference>
<evidence type="ECO:0000256" key="7">
    <source>
        <dbReference type="ARBA" id="ARBA00022840"/>
    </source>
</evidence>
<dbReference type="GO" id="GO:0006420">
    <property type="term" value="P:arginyl-tRNA aminoacylation"/>
    <property type="evidence" value="ECO:0007669"/>
    <property type="project" value="InterPro"/>
</dbReference>
<dbReference type="InterPro" id="IPR008909">
    <property type="entry name" value="DALR_anticod-bd"/>
</dbReference>
<comment type="subcellular location">
    <subcellularLocation>
        <location evidence="1">Cytoplasm</location>
    </subcellularLocation>
</comment>
<accession>A0A3B1AWS0</accession>
<dbReference type="NCBIfam" id="TIGR00211">
    <property type="entry name" value="glyS"/>
    <property type="match status" value="1"/>
</dbReference>
<evidence type="ECO:0000256" key="2">
    <source>
        <dbReference type="ARBA" id="ARBA00008226"/>
    </source>
</evidence>
<dbReference type="AlphaFoldDB" id="A0A3B1AWS0"/>
<gene>
    <name evidence="12" type="ORF">MNBD_GAMMA25-468</name>
</gene>
<dbReference type="Pfam" id="PF05746">
    <property type="entry name" value="DALR_1"/>
    <property type="match status" value="1"/>
</dbReference>
<dbReference type="EC" id="6.1.1.14" evidence="3"/>
<dbReference type="GO" id="GO:0005829">
    <property type="term" value="C:cytosol"/>
    <property type="evidence" value="ECO:0007669"/>
    <property type="project" value="TreeGrafter"/>
</dbReference>
<evidence type="ECO:0000256" key="1">
    <source>
        <dbReference type="ARBA" id="ARBA00004496"/>
    </source>
</evidence>
<evidence type="ECO:0000256" key="4">
    <source>
        <dbReference type="ARBA" id="ARBA00022490"/>
    </source>
</evidence>
<proteinExistence type="inferred from homology"/>
<keyword evidence="9 12" id="KW-0030">Aminoacyl-tRNA synthetase</keyword>
<evidence type="ECO:0000256" key="8">
    <source>
        <dbReference type="ARBA" id="ARBA00022917"/>
    </source>
</evidence>
<evidence type="ECO:0000256" key="9">
    <source>
        <dbReference type="ARBA" id="ARBA00023146"/>
    </source>
</evidence>
<dbReference type="PANTHER" id="PTHR30075">
    <property type="entry name" value="GLYCYL-TRNA SYNTHETASE"/>
    <property type="match status" value="1"/>
</dbReference>
<evidence type="ECO:0000313" key="12">
    <source>
        <dbReference type="EMBL" id="VAX08202.1"/>
    </source>
</evidence>
<comment type="catalytic activity">
    <reaction evidence="10">
        <text>tRNA(Gly) + glycine + ATP = glycyl-tRNA(Gly) + AMP + diphosphate</text>
        <dbReference type="Rhea" id="RHEA:16013"/>
        <dbReference type="Rhea" id="RHEA-COMP:9664"/>
        <dbReference type="Rhea" id="RHEA-COMP:9683"/>
        <dbReference type="ChEBI" id="CHEBI:30616"/>
        <dbReference type="ChEBI" id="CHEBI:33019"/>
        <dbReference type="ChEBI" id="CHEBI:57305"/>
        <dbReference type="ChEBI" id="CHEBI:78442"/>
        <dbReference type="ChEBI" id="CHEBI:78522"/>
        <dbReference type="ChEBI" id="CHEBI:456215"/>
        <dbReference type="EC" id="6.1.1.14"/>
    </reaction>
</comment>
<evidence type="ECO:0000256" key="5">
    <source>
        <dbReference type="ARBA" id="ARBA00022598"/>
    </source>
</evidence>
<reference evidence="12" key="1">
    <citation type="submission" date="2018-06" db="EMBL/GenBank/DDBJ databases">
        <authorList>
            <person name="Zhirakovskaya E."/>
        </authorList>
    </citation>
    <scope>NUCLEOTIDE SEQUENCE</scope>
</reference>
<dbReference type="PRINTS" id="PR01045">
    <property type="entry name" value="TRNASYNTHGB"/>
</dbReference>
<evidence type="ECO:0000256" key="10">
    <source>
        <dbReference type="ARBA" id="ARBA00047937"/>
    </source>
</evidence>